<dbReference type="CDD" id="cd10432">
    <property type="entry name" value="BI-1-like_bacterial"/>
    <property type="match status" value="1"/>
</dbReference>
<evidence type="ECO:0000256" key="5">
    <source>
        <dbReference type="ARBA" id="ARBA00023136"/>
    </source>
</evidence>
<dbReference type="PATRIC" id="fig|702453.3.peg.2147"/>
<feature type="transmembrane region" description="Helical" evidence="6">
    <location>
        <begin position="116"/>
        <end position="137"/>
    </location>
</feature>
<feature type="transmembrane region" description="Helical" evidence="6">
    <location>
        <begin position="33"/>
        <end position="52"/>
    </location>
</feature>
<reference evidence="7" key="1">
    <citation type="journal article" date="2010" name="Microbiol. Resour. Announc.">
        <title>Comparative genomics of the bacterial genus Listeria: Genome evolution is characterized by limited gene acquisition and limited gene loss.</title>
        <authorList>
            <person name="den Bakker H.C."/>
            <person name="Cummings C.A."/>
            <person name="Ferreira V."/>
            <person name="Vatta P."/>
            <person name="Orsi R.H."/>
            <person name="Degoricija L."/>
            <person name="Barker M."/>
            <person name="Petrauskene O."/>
            <person name="Furtado M.R."/>
            <person name="Wiedmann M."/>
        </authorList>
    </citation>
    <scope>NUCLEOTIDE SEQUENCE [LARGE SCALE GENOMIC DNA]</scope>
    <source>
        <strain evidence="7">FSL N1-067</strain>
    </source>
</reference>
<sequence length="232" mass="25607">MEKGEMFMNEIGQTSERVKTDKRTSKQIIMQKILNWFVFSLLVASVGAAIGSELSPELYLPLVVIEIALLIVSILVRRSKTINKVVGYPVLLAFAFVTGLTLGPTLTYYFGAGQGAAVLMAFVTASVTFTALAFIGAKTKKDLSFLSRALFAAIIILVLFSFFGVFLPLGSMLSTIISAAGTLIFSLYILYDFNQIMKRDTSLDDVPMLALTLYLDFLNLFMFLLRLFTGRD</sequence>
<evidence type="ECO:0000313" key="7">
    <source>
        <dbReference type="EMBL" id="EFR99326.1"/>
    </source>
</evidence>
<organism evidence="7">
    <name type="scientific">Listeria seeligeri FSL N1-067</name>
    <dbReference type="NCBI Taxonomy" id="702453"/>
    <lineage>
        <taxon>Bacteria</taxon>
        <taxon>Bacillati</taxon>
        <taxon>Bacillota</taxon>
        <taxon>Bacilli</taxon>
        <taxon>Bacillales</taxon>
        <taxon>Listeriaceae</taxon>
        <taxon>Listeria</taxon>
    </lineage>
</organism>
<feature type="transmembrane region" description="Helical" evidence="6">
    <location>
        <begin position="149"/>
        <end position="169"/>
    </location>
</feature>
<feature type="transmembrane region" description="Helical" evidence="6">
    <location>
        <begin position="175"/>
        <end position="194"/>
    </location>
</feature>
<dbReference type="EMBL" id="ADXJ01000850">
    <property type="protein sequence ID" value="EFR99326.1"/>
    <property type="molecule type" value="Genomic_DNA"/>
</dbReference>
<gene>
    <name evidence="7" type="ORF">NT03LS_2557</name>
</gene>
<dbReference type="Proteomes" id="UP000004302">
    <property type="component" value="Chromosome"/>
</dbReference>
<comment type="subcellular location">
    <subcellularLocation>
        <location evidence="1">Membrane</location>
        <topology evidence="1">Multi-pass membrane protein</topology>
    </subcellularLocation>
</comment>
<dbReference type="InterPro" id="IPR006214">
    <property type="entry name" value="Bax_inhibitor_1-related"/>
</dbReference>
<keyword evidence="3 6" id="KW-0812">Transmembrane</keyword>
<evidence type="ECO:0000256" key="4">
    <source>
        <dbReference type="ARBA" id="ARBA00022989"/>
    </source>
</evidence>
<dbReference type="AlphaFoldDB" id="E3ZSR9"/>
<evidence type="ECO:0000256" key="2">
    <source>
        <dbReference type="ARBA" id="ARBA00010350"/>
    </source>
</evidence>
<feature type="transmembrane region" description="Helical" evidence="6">
    <location>
        <begin position="206"/>
        <end position="228"/>
    </location>
</feature>
<evidence type="ECO:0000256" key="3">
    <source>
        <dbReference type="ARBA" id="ARBA00022692"/>
    </source>
</evidence>
<dbReference type="Pfam" id="PF01027">
    <property type="entry name" value="Bax1-I"/>
    <property type="match status" value="1"/>
</dbReference>
<keyword evidence="4 6" id="KW-1133">Transmembrane helix</keyword>
<evidence type="ECO:0000256" key="1">
    <source>
        <dbReference type="ARBA" id="ARBA00004141"/>
    </source>
</evidence>
<protein>
    <submittedName>
        <fullName evidence="7">YetJ</fullName>
    </submittedName>
</protein>
<comment type="similarity">
    <text evidence="2 6">Belongs to the BI1 family.</text>
</comment>
<accession>E3ZSR9</accession>
<comment type="caution">
    <text evidence="7">The sequence shown here is derived from an EMBL/GenBank/DDBJ whole genome shotgun (WGS) entry which is preliminary data.</text>
</comment>
<dbReference type="PANTHER" id="PTHR23291">
    <property type="entry name" value="BAX INHIBITOR-RELATED"/>
    <property type="match status" value="1"/>
</dbReference>
<evidence type="ECO:0000256" key="6">
    <source>
        <dbReference type="RuleBase" id="RU004379"/>
    </source>
</evidence>
<dbReference type="GO" id="GO:0005886">
    <property type="term" value="C:plasma membrane"/>
    <property type="evidence" value="ECO:0007669"/>
    <property type="project" value="TreeGrafter"/>
</dbReference>
<name>E3ZSR9_LISSE</name>
<feature type="transmembrane region" description="Helical" evidence="6">
    <location>
        <begin position="58"/>
        <end position="76"/>
    </location>
</feature>
<proteinExistence type="inferred from homology"/>
<dbReference type="PANTHER" id="PTHR23291:SF50">
    <property type="entry name" value="PROTEIN LIFEGUARD 4"/>
    <property type="match status" value="1"/>
</dbReference>
<feature type="transmembrane region" description="Helical" evidence="6">
    <location>
        <begin position="88"/>
        <end position="110"/>
    </location>
</feature>
<keyword evidence="5 6" id="KW-0472">Membrane</keyword>
<dbReference type="HOGENOM" id="CLU_058671_2_0_9"/>